<dbReference type="AlphaFoldDB" id="A0A9R0IW62"/>
<dbReference type="Proteomes" id="UP000813463">
    <property type="component" value="Chromosome 6"/>
</dbReference>
<dbReference type="OrthoDB" id="1433771at2759"/>
<dbReference type="GeneID" id="110795773"/>
<dbReference type="InterPro" id="IPR032675">
    <property type="entry name" value="LRR_dom_sf"/>
</dbReference>
<dbReference type="KEGG" id="soe:110795773"/>
<dbReference type="PANTHER" id="PTHR13318">
    <property type="entry name" value="PARTNER OF PAIRED, ISOFORM B-RELATED"/>
    <property type="match status" value="1"/>
</dbReference>
<accession>A0A9R0IW62</accession>
<protein>
    <recommendedName>
        <fullName evidence="3">F-box domain-containing protein</fullName>
    </recommendedName>
</protein>
<dbReference type="GO" id="GO:0031146">
    <property type="term" value="P:SCF-dependent proteasomal ubiquitin-dependent protein catabolic process"/>
    <property type="evidence" value="ECO:0007669"/>
    <property type="project" value="TreeGrafter"/>
</dbReference>
<organism evidence="1 2">
    <name type="scientific">Spinacia oleracea</name>
    <name type="common">Spinach</name>
    <dbReference type="NCBI Taxonomy" id="3562"/>
    <lineage>
        <taxon>Eukaryota</taxon>
        <taxon>Viridiplantae</taxon>
        <taxon>Streptophyta</taxon>
        <taxon>Embryophyta</taxon>
        <taxon>Tracheophyta</taxon>
        <taxon>Spermatophyta</taxon>
        <taxon>Magnoliopsida</taxon>
        <taxon>eudicotyledons</taxon>
        <taxon>Gunneridae</taxon>
        <taxon>Pentapetalae</taxon>
        <taxon>Caryophyllales</taxon>
        <taxon>Chenopodiaceae</taxon>
        <taxon>Chenopodioideae</taxon>
        <taxon>Anserineae</taxon>
        <taxon>Spinacia</taxon>
    </lineage>
</organism>
<gene>
    <name evidence="2" type="primary">LOC110795773</name>
</gene>
<keyword evidence="1" id="KW-1185">Reference proteome</keyword>
<dbReference type="Gene3D" id="3.80.10.10">
    <property type="entry name" value="Ribonuclease Inhibitor"/>
    <property type="match status" value="2"/>
</dbReference>
<sequence length="305" mass="34613">MAKSDLLLVHFHLRRCRNFTLNGIYVLLNAYQSLQSFTLTDTYILTDESMMNICLFIRKLISINLDGCDELTAASFDAVSSACPRLEHLRMDSLSTRNDFDVISCASGSIVNPCLTYAALRGHMLSGVLHTLPNLQFLKVHHFSDSCELDIAVILKYCRGLRQLVILGAGKFKVSEEISKLECLSLERSQGTNDQMLEMLGKRCQRLLYLNLTGCCNVTERGLRAIVEHCKQLRYINLDWCHQVNPSFISWMVSSCPSLRKIVSTGRWGLYEDERQSFLRQGCLVIPGTYDESELQDNLNSSDFD</sequence>
<dbReference type="SUPFAM" id="SSF52047">
    <property type="entry name" value="RNI-like"/>
    <property type="match status" value="1"/>
</dbReference>
<proteinExistence type="predicted"/>
<dbReference type="PANTHER" id="PTHR13318:SF106">
    <property type="entry name" value="F-BOX_LRR-REPEAT PROTEIN 2"/>
    <property type="match status" value="1"/>
</dbReference>
<evidence type="ECO:0000313" key="1">
    <source>
        <dbReference type="Proteomes" id="UP000813463"/>
    </source>
</evidence>
<dbReference type="GO" id="GO:0019005">
    <property type="term" value="C:SCF ubiquitin ligase complex"/>
    <property type="evidence" value="ECO:0007669"/>
    <property type="project" value="TreeGrafter"/>
</dbReference>
<reference evidence="2" key="2">
    <citation type="submission" date="2025-08" db="UniProtKB">
        <authorList>
            <consortium name="RefSeq"/>
        </authorList>
    </citation>
    <scope>IDENTIFICATION</scope>
    <source>
        <tissue evidence="2">Leaf</tissue>
    </source>
</reference>
<evidence type="ECO:0000313" key="2">
    <source>
        <dbReference type="RefSeq" id="XP_021856486.1"/>
    </source>
</evidence>
<dbReference type="InterPro" id="IPR006553">
    <property type="entry name" value="Leu-rich_rpt_Cys-con_subtyp"/>
</dbReference>
<dbReference type="RefSeq" id="XP_021856486.1">
    <property type="nucleotide sequence ID" value="XM_022000794.2"/>
</dbReference>
<evidence type="ECO:0008006" key="3">
    <source>
        <dbReference type="Google" id="ProtNLM"/>
    </source>
</evidence>
<reference evidence="1" key="1">
    <citation type="journal article" date="2021" name="Nat. Commun.">
        <title>Genomic analyses provide insights into spinach domestication and the genetic basis of agronomic traits.</title>
        <authorList>
            <person name="Cai X."/>
            <person name="Sun X."/>
            <person name="Xu C."/>
            <person name="Sun H."/>
            <person name="Wang X."/>
            <person name="Ge C."/>
            <person name="Zhang Z."/>
            <person name="Wang Q."/>
            <person name="Fei Z."/>
            <person name="Jiao C."/>
            <person name="Wang Q."/>
        </authorList>
    </citation>
    <scope>NUCLEOTIDE SEQUENCE [LARGE SCALE GENOMIC DNA]</scope>
    <source>
        <strain evidence="1">cv. Varoflay</strain>
    </source>
</reference>
<dbReference type="SMART" id="SM00367">
    <property type="entry name" value="LRR_CC"/>
    <property type="match status" value="3"/>
</dbReference>
<name>A0A9R0IW62_SPIOL</name>